<dbReference type="GeneID" id="28937816"/>
<sequence>MSKMNRDKKLFIKGKVQELKLELSDEKKDKKYTRKKVALKKIIANMTMSNDMSSLFPDIIQCMDIPVLEIKKMCFLFLINYSKSKPNMALQALPILIKDLNDKNPLIRSLALRTMSYINIKEFTNSIVIPLNQLLSDSDPYVRKTAAICVSKLYYTNKSIVEENNLINELKKKLHDTNSIVVSSSLLSLIQISEHSDSVKLDISTSYANKLANMLDGCAEWNQIYILEALMNYIPQEENDAEILAEKITPRLQHSNTCIIFTAIKIILYLMNYMHNEVTIKVLSRKLFSSLIILLSKDCEIQYITIKNVQIILQKIPDIFENNIDIFFCKHNDPLYIKLAKLEIITKIANKENIYSIISELKDYTGEIDKRFVKKSIQSIGILAIGFESITESCVNILLSLIETKIPYIIQESILVMKNIFRKYPNKYESIISVICNNLNNLSEPEAKAAAIWIIGQYSNVIENSHQLLYNFFSTFSDETLEVQFALLTASAKLYIQQSPDNQNFILSLLKKVIEDTDNPDLRNRAYMYWKLLLGDSYTAKKIIMENIPSIKLPLQNFDQKTLDELCLNLGSLSSIYYKTPSQLVAGSKVKEIQNSRALRNRFNLKKSLNQ</sequence>
<gene>
    <name evidence="8" type="ORF">T552_03096</name>
</gene>
<comment type="function">
    <text evidence="6">Adaptins are components of the adaptor complexes which link clathrin to receptors in coated vesicles. Clathrin-associated protein complexes are believed to interact with the cytoplasmic tails of membrane proteins, leading to their selection and concentration.</text>
</comment>
<dbReference type="AlphaFoldDB" id="A0A0W4ZCS1"/>
<dbReference type="EMBL" id="LFVZ01000014">
    <property type="protein sequence ID" value="KTW26205.1"/>
    <property type="molecule type" value="Genomic_DNA"/>
</dbReference>
<dbReference type="InterPro" id="IPR016342">
    <property type="entry name" value="AP_complex_bsu_1_2_4"/>
</dbReference>
<dbReference type="GO" id="GO:0006886">
    <property type="term" value="P:intracellular protein transport"/>
    <property type="evidence" value="ECO:0007669"/>
    <property type="project" value="InterPro"/>
</dbReference>
<dbReference type="GO" id="GO:0030122">
    <property type="term" value="C:AP-2 adaptor complex"/>
    <property type="evidence" value="ECO:0007669"/>
    <property type="project" value="EnsemblFungi"/>
</dbReference>
<dbReference type="GO" id="GO:0051285">
    <property type="term" value="C:cell cortex of cell tip"/>
    <property type="evidence" value="ECO:0007669"/>
    <property type="project" value="EnsemblFungi"/>
</dbReference>
<evidence type="ECO:0000256" key="2">
    <source>
        <dbReference type="ARBA" id="ARBA00006613"/>
    </source>
</evidence>
<dbReference type="PIRSF" id="PIRSF002291">
    <property type="entry name" value="AP_complex_beta"/>
    <property type="match status" value="1"/>
</dbReference>
<dbReference type="PANTHER" id="PTHR11134">
    <property type="entry name" value="ADAPTOR COMPLEX SUBUNIT BETA FAMILY MEMBER"/>
    <property type="match status" value="1"/>
</dbReference>
<dbReference type="Gene3D" id="1.25.10.10">
    <property type="entry name" value="Leucine-rich Repeat Variant"/>
    <property type="match status" value="1"/>
</dbReference>
<dbReference type="GO" id="GO:0016192">
    <property type="term" value="P:vesicle-mediated transport"/>
    <property type="evidence" value="ECO:0007669"/>
    <property type="project" value="InterPro"/>
</dbReference>
<reference evidence="9" key="1">
    <citation type="journal article" date="2016" name="Nat. Commun.">
        <title>Genome analysis of three Pneumocystis species reveals adaptation mechanisms to life exclusively in mammalian hosts.</title>
        <authorList>
            <person name="Ma L."/>
            <person name="Chen Z."/>
            <person name="Huang D.W."/>
            <person name="Kutty G."/>
            <person name="Ishihara M."/>
            <person name="Wang H."/>
            <person name="Abouelleil A."/>
            <person name="Bishop L."/>
            <person name="Davey E."/>
            <person name="Deng R."/>
            <person name="Deng X."/>
            <person name="Fan L."/>
            <person name="Fantoni G."/>
            <person name="Fitzgerald M."/>
            <person name="Gogineni E."/>
            <person name="Goldberg J.M."/>
            <person name="Handley G."/>
            <person name="Hu X."/>
            <person name="Huber C."/>
            <person name="Jiao X."/>
            <person name="Jones K."/>
            <person name="Levin J.Z."/>
            <person name="Liu Y."/>
            <person name="Macdonald P."/>
            <person name="Melnikov A."/>
            <person name="Raley C."/>
            <person name="Sassi M."/>
            <person name="Sherman B.T."/>
            <person name="Song X."/>
            <person name="Sykes S."/>
            <person name="Tran B."/>
            <person name="Walsh L."/>
            <person name="Xia Y."/>
            <person name="Yang J."/>
            <person name="Young S."/>
            <person name="Zeng Q."/>
            <person name="Zheng X."/>
            <person name="Stephens R."/>
            <person name="Nusbaum C."/>
            <person name="Birren B.W."/>
            <person name="Azadi P."/>
            <person name="Lempicki R.A."/>
            <person name="Cuomo C.A."/>
            <person name="Kovacs J.A."/>
        </authorList>
    </citation>
    <scope>NUCLEOTIDE SEQUENCE [LARGE SCALE GENOMIC DNA]</scope>
    <source>
        <strain evidence="9">B80</strain>
    </source>
</reference>
<keyword evidence="9" id="KW-1185">Reference proteome</keyword>
<evidence type="ECO:0000256" key="1">
    <source>
        <dbReference type="ARBA" id="ARBA00004308"/>
    </source>
</evidence>
<keyword evidence="4 6" id="KW-0653">Protein transport</keyword>
<accession>A0A0W4ZCS1</accession>
<dbReference type="Pfam" id="PF01602">
    <property type="entry name" value="Adaptin_N"/>
    <property type="match status" value="1"/>
</dbReference>
<keyword evidence="3 6" id="KW-0813">Transport</keyword>
<dbReference type="InterPro" id="IPR011989">
    <property type="entry name" value="ARM-like"/>
</dbReference>
<comment type="caution">
    <text evidence="8">The sequence shown here is derived from an EMBL/GenBank/DDBJ whole genome shotgun (WGS) entry which is preliminary data.</text>
</comment>
<dbReference type="InterPro" id="IPR026739">
    <property type="entry name" value="AP_beta"/>
</dbReference>
<comment type="subcellular location">
    <subcellularLocation>
        <location evidence="1">Endomembrane system</location>
    </subcellularLocation>
</comment>
<proteinExistence type="inferred from homology"/>
<dbReference type="RefSeq" id="XP_018224749.1">
    <property type="nucleotide sequence ID" value="XM_018371613.1"/>
</dbReference>
<dbReference type="GO" id="GO:0032153">
    <property type="term" value="C:cell division site"/>
    <property type="evidence" value="ECO:0007669"/>
    <property type="project" value="EnsemblFungi"/>
</dbReference>
<organism evidence="8 9">
    <name type="scientific">Pneumocystis carinii (strain B80)</name>
    <name type="common">Rat pneumocystis pneumonia agent</name>
    <name type="synonym">Pneumocystis carinii f. sp. carinii</name>
    <dbReference type="NCBI Taxonomy" id="1408658"/>
    <lineage>
        <taxon>Eukaryota</taxon>
        <taxon>Fungi</taxon>
        <taxon>Dikarya</taxon>
        <taxon>Ascomycota</taxon>
        <taxon>Taphrinomycotina</taxon>
        <taxon>Pneumocystomycetes</taxon>
        <taxon>Pneumocystaceae</taxon>
        <taxon>Pneumocystis</taxon>
    </lineage>
</organism>
<evidence type="ECO:0000313" key="9">
    <source>
        <dbReference type="Proteomes" id="UP000054454"/>
    </source>
</evidence>
<dbReference type="SUPFAM" id="SSF48371">
    <property type="entry name" value="ARM repeat"/>
    <property type="match status" value="1"/>
</dbReference>
<dbReference type="InterPro" id="IPR016024">
    <property type="entry name" value="ARM-type_fold"/>
</dbReference>
<evidence type="ECO:0000313" key="8">
    <source>
        <dbReference type="EMBL" id="KTW26205.1"/>
    </source>
</evidence>
<protein>
    <recommendedName>
        <fullName evidence="6">AP complex subunit beta</fullName>
    </recommendedName>
</protein>
<dbReference type="VEuPathDB" id="FungiDB:T552_03096"/>
<name>A0A0W4ZCS1_PNEC8</name>
<dbReference type="GO" id="GO:0030276">
    <property type="term" value="F:clathrin binding"/>
    <property type="evidence" value="ECO:0007669"/>
    <property type="project" value="InterPro"/>
</dbReference>
<dbReference type="OrthoDB" id="10254310at2759"/>
<comment type="similarity">
    <text evidence="2 6">Belongs to the adaptor complexes large subunit family.</text>
</comment>
<evidence type="ECO:0000256" key="4">
    <source>
        <dbReference type="ARBA" id="ARBA00022927"/>
    </source>
</evidence>
<evidence type="ECO:0000259" key="7">
    <source>
        <dbReference type="Pfam" id="PF01602"/>
    </source>
</evidence>
<dbReference type="InterPro" id="IPR002553">
    <property type="entry name" value="Clathrin/coatomer_adapt-like_N"/>
</dbReference>
<dbReference type="Proteomes" id="UP000054454">
    <property type="component" value="Unassembled WGS sequence"/>
</dbReference>
<evidence type="ECO:0000256" key="3">
    <source>
        <dbReference type="ARBA" id="ARBA00022448"/>
    </source>
</evidence>
<keyword evidence="5 6" id="KW-0472">Membrane</keyword>
<evidence type="ECO:0000256" key="6">
    <source>
        <dbReference type="PIRNR" id="PIRNR002291"/>
    </source>
</evidence>
<feature type="domain" description="Clathrin/coatomer adaptor adaptin-like N-terminal" evidence="7">
    <location>
        <begin position="17"/>
        <end position="534"/>
    </location>
</feature>
<evidence type="ECO:0000256" key="5">
    <source>
        <dbReference type="ARBA" id="ARBA00023136"/>
    </source>
</evidence>